<keyword evidence="1" id="KW-1133">Transmembrane helix</keyword>
<reference evidence="2" key="1">
    <citation type="journal article" date="2023" name="bioRxiv">
        <title>Improved chromosome-level genome assembly for marigold (Tagetes erecta).</title>
        <authorList>
            <person name="Jiang F."/>
            <person name="Yuan L."/>
            <person name="Wang S."/>
            <person name="Wang H."/>
            <person name="Xu D."/>
            <person name="Wang A."/>
            <person name="Fan W."/>
        </authorList>
    </citation>
    <scope>NUCLEOTIDE SEQUENCE</scope>
    <source>
        <strain evidence="2">WSJ</strain>
        <tissue evidence="2">Leaf</tissue>
    </source>
</reference>
<dbReference type="Proteomes" id="UP001229421">
    <property type="component" value="Unassembled WGS sequence"/>
</dbReference>
<proteinExistence type="predicted"/>
<evidence type="ECO:0000313" key="3">
    <source>
        <dbReference type="Proteomes" id="UP001229421"/>
    </source>
</evidence>
<dbReference type="EMBL" id="JAUHHV010000004">
    <property type="protein sequence ID" value="KAK1427028.1"/>
    <property type="molecule type" value="Genomic_DNA"/>
</dbReference>
<keyword evidence="1" id="KW-0472">Membrane</keyword>
<keyword evidence="3" id="KW-1185">Reference proteome</keyword>
<name>A0AAD8KSV6_TARER</name>
<accession>A0AAD8KSV6</accession>
<evidence type="ECO:0000256" key="1">
    <source>
        <dbReference type="SAM" id="Phobius"/>
    </source>
</evidence>
<organism evidence="2 3">
    <name type="scientific">Tagetes erecta</name>
    <name type="common">African marigold</name>
    <dbReference type="NCBI Taxonomy" id="13708"/>
    <lineage>
        <taxon>Eukaryota</taxon>
        <taxon>Viridiplantae</taxon>
        <taxon>Streptophyta</taxon>
        <taxon>Embryophyta</taxon>
        <taxon>Tracheophyta</taxon>
        <taxon>Spermatophyta</taxon>
        <taxon>Magnoliopsida</taxon>
        <taxon>eudicotyledons</taxon>
        <taxon>Gunneridae</taxon>
        <taxon>Pentapetalae</taxon>
        <taxon>asterids</taxon>
        <taxon>campanulids</taxon>
        <taxon>Asterales</taxon>
        <taxon>Asteraceae</taxon>
        <taxon>Asteroideae</taxon>
        <taxon>Heliantheae alliance</taxon>
        <taxon>Tageteae</taxon>
        <taxon>Tagetes</taxon>
    </lineage>
</organism>
<comment type="caution">
    <text evidence="2">The sequence shown here is derived from an EMBL/GenBank/DDBJ whole genome shotgun (WGS) entry which is preliminary data.</text>
</comment>
<feature type="transmembrane region" description="Helical" evidence="1">
    <location>
        <begin position="12"/>
        <end position="33"/>
    </location>
</feature>
<keyword evidence="1" id="KW-0812">Transmembrane</keyword>
<evidence type="ECO:0000313" key="2">
    <source>
        <dbReference type="EMBL" id="KAK1427028.1"/>
    </source>
</evidence>
<sequence>MHMGRDVCLILLFWRVVNYTDGLYLFVFILQVWQFMDHSCCMNQFDAGIAKPSVKGSKSFASQGNVKPFTVTRKCRRSRGFKIHIPILINFANQKGKALSTCRRKSFPNKDLINELWRSWCCREPVEPYESSMNLVSYFKVLKQQIPGFVLDDKVEDVVPKRTLDEEIEEMFKSVLSDLTE</sequence>
<protein>
    <submittedName>
        <fullName evidence="2">Uncharacterized protein</fullName>
    </submittedName>
</protein>
<gene>
    <name evidence="2" type="ORF">QVD17_15710</name>
</gene>
<dbReference type="AlphaFoldDB" id="A0AAD8KSV6"/>